<name>A0A1N7MGV9_9BACT</name>
<feature type="transmembrane region" description="Helical" evidence="1">
    <location>
        <begin position="189"/>
        <end position="212"/>
    </location>
</feature>
<dbReference type="OrthoDB" id="823914at2"/>
<evidence type="ECO:0000313" key="2">
    <source>
        <dbReference type="EMBL" id="SIS85384.1"/>
    </source>
</evidence>
<sequence>MRKLTDIEIQIIKDRLDSLSLSYIEIYNELLDHYVTALEQVDPEGFVEKKEMLDDEFAWSVVRDMEKELLKNVSQELQGSQLEALKFWKMDFWRVLGVFIYTTFLMMTYQFVSLDVMMVFSFLPALGILIVLLYHSGNYFSFNLDPNYHRPRNVILQAALGRYQLVLNFSNFFFMLSSIILNNNGLQNWAMLMMLIYSTILNLYSLSLYSSINLKTFKLIKS</sequence>
<dbReference type="RefSeq" id="WP_076500590.1">
    <property type="nucleotide sequence ID" value="NZ_FTOP01000006.1"/>
</dbReference>
<keyword evidence="3" id="KW-1185">Reference proteome</keyword>
<keyword evidence="1" id="KW-1133">Transmembrane helix</keyword>
<evidence type="ECO:0000256" key="1">
    <source>
        <dbReference type="SAM" id="Phobius"/>
    </source>
</evidence>
<feature type="transmembrane region" description="Helical" evidence="1">
    <location>
        <begin position="92"/>
        <end position="112"/>
    </location>
</feature>
<reference evidence="3" key="1">
    <citation type="submission" date="2017-01" db="EMBL/GenBank/DDBJ databases">
        <authorList>
            <person name="Varghese N."/>
            <person name="Submissions S."/>
        </authorList>
    </citation>
    <scope>NUCLEOTIDE SEQUENCE [LARGE SCALE GENOMIC DNA]</scope>
    <source>
        <strain evidence="3">DSM 46698</strain>
    </source>
</reference>
<feature type="transmembrane region" description="Helical" evidence="1">
    <location>
        <begin position="163"/>
        <end position="183"/>
    </location>
</feature>
<dbReference type="AlphaFoldDB" id="A0A1N7MGV9"/>
<proteinExistence type="predicted"/>
<feature type="transmembrane region" description="Helical" evidence="1">
    <location>
        <begin position="118"/>
        <end position="142"/>
    </location>
</feature>
<dbReference type="EMBL" id="FTOP01000006">
    <property type="protein sequence ID" value="SIS85384.1"/>
    <property type="molecule type" value="Genomic_DNA"/>
</dbReference>
<accession>A0A1N7MGV9</accession>
<gene>
    <name evidence="2" type="ORF">SAMN05421761_10679</name>
</gene>
<keyword evidence="1" id="KW-0472">Membrane</keyword>
<keyword evidence="1" id="KW-0812">Transmembrane</keyword>
<protein>
    <submittedName>
        <fullName evidence="2">Uncharacterized protein</fullName>
    </submittedName>
</protein>
<dbReference type="STRING" id="529505.SAMN05421761_10679"/>
<evidence type="ECO:0000313" key="3">
    <source>
        <dbReference type="Proteomes" id="UP000186026"/>
    </source>
</evidence>
<dbReference type="Proteomes" id="UP000186026">
    <property type="component" value="Unassembled WGS sequence"/>
</dbReference>
<organism evidence="2 3">
    <name type="scientific">Belliella pelovolcani</name>
    <dbReference type="NCBI Taxonomy" id="529505"/>
    <lineage>
        <taxon>Bacteria</taxon>
        <taxon>Pseudomonadati</taxon>
        <taxon>Bacteroidota</taxon>
        <taxon>Cytophagia</taxon>
        <taxon>Cytophagales</taxon>
        <taxon>Cyclobacteriaceae</taxon>
        <taxon>Belliella</taxon>
    </lineage>
</organism>